<name>A0A6G7CH44_9VIBR</name>
<gene>
    <name evidence="1" type="ORF">G5S32_05250</name>
</gene>
<organism evidence="1 2">
    <name type="scientific">Vibrio ziniensis</name>
    <dbReference type="NCBI Taxonomy" id="2711221"/>
    <lineage>
        <taxon>Bacteria</taxon>
        <taxon>Pseudomonadati</taxon>
        <taxon>Pseudomonadota</taxon>
        <taxon>Gammaproteobacteria</taxon>
        <taxon>Vibrionales</taxon>
        <taxon>Vibrionaceae</taxon>
        <taxon>Vibrio</taxon>
    </lineage>
</organism>
<dbReference type="AlphaFoldDB" id="A0A6G7CH44"/>
<reference evidence="1 2" key="1">
    <citation type="submission" date="2020-02" db="EMBL/GenBank/DDBJ databases">
        <title>A complete genome of a marine bacterium Vibrio sp. ZWAL4003 isolated from the mangrove sediment with the ability to degrade polysaccharides.</title>
        <authorList>
            <person name="Wu J."/>
            <person name="Qu W."/>
            <person name="Zeng R."/>
        </authorList>
    </citation>
    <scope>NUCLEOTIDE SEQUENCE [LARGE SCALE GENOMIC DNA]</scope>
    <source>
        <strain evidence="1 2">ZWAL4003</strain>
    </source>
</reference>
<keyword evidence="2" id="KW-1185">Reference proteome</keyword>
<evidence type="ECO:0000313" key="1">
    <source>
        <dbReference type="EMBL" id="QIH41435.1"/>
    </source>
</evidence>
<dbReference type="Proteomes" id="UP000503003">
    <property type="component" value="Chromosome 1"/>
</dbReference>
<proteinExistence type="predicted"/>
<dbReference type="EMBL" id="CP049331">
    <property type="protein sequence ID" value="QIH41435.1"/>
    <property type="molecule type" value="Genomic_DNA"/>
</dbReference>
<sequence>MKTFFTIVSFISCSSFAYDPYDCLSDVSKIDKTIPIGLASELCSGAWSEAPASCYIGASLIDEEIPRFLAIKLCSGSVDAERTLKCYAKSADTELNRGLAVTLCGVNKRNEIL</sequence>
<evidence type="ECO:0000313" key="2">
    <source>
        <dbReference type="Proteomes" id="UP000503003"/>
    </source>
</evidence>
<dbReference type="RefSeq" id="WP_165311031.1">
    <property type="nucleotide sequence ID" value="NZ_CP049331.1"/>
</dbReference>
<accession>A0A6G7CH44</accession>
<dbReference type="KEGG" id="vzi:G5S32_05250"/>
<protein>
    <submittedName>
        <fullName evidence="1">Uncharacterized protein</fullName>
    </submittedName>
</protein>